<evidence type="ECO:0000313" key="5">
    <source>
        <dbReference type="EMBL" id="NJW54875.1"/>
    </source>
</evidence>
<dbReference type="PANTHER" id="PTHR11061:SF30">
    <property type="entry name" value="TRNA (URACIL(54)-C(5))-METHYLTRANSFERASE"/>
    <property type="match status" value="1"/>
</dbReference>
<gene>
    <name evidence="5" type="ORF">HC175_18345</name>
</gene>
<evidence type="ECO:0000256" key="1">
    <source>
        <dbReference type="ARBA" id="ARBA00022603"/>
    </source>
</evidence>
<feature type="domain" description="TRAM" evidence="4">
    <location>
        <begin position="1"/>
        <end position="63"/>
    </location>
</feature>
<organism evidence="5 6">
    <name type="scientific">Salinimicrobium oceani</name>
    <dbReference type="NCBI Taxonomy" id="2722702"/>
    <lineage>
        <taxon>Bacteria</taxon>
        <taxon>Pseudomonadati</taxon>
        <taxon>Bacteroidota</taxon>
        <taxon>Flavobacteriia</taxon>
        <taxon>Flavobacteriales</taxon>
        <taxon>Flavobacteriaceae</taxon>
        <taxon>Salinimicrobium</taxon>
    </lineage>
</organism>
<dbReference type="Gene3D" id="2.40.50.140">
    <property type="entry name" value="Nucleic acid-binding proteins"/>
    <property type="match status" value="1"/>
</dbReference>
<keyword evidence="2" id="KW-0808">Transferase</keyword>
<dbReference type="Proteomes" id="UP000703674">
    <property type="component" value="Unassembled WGS sequence"/>
</dbReference>
<dbReference type="EMBL" id="JAAVJR010000583">
    <property type="protein sequence ID" value="NJW54875.1"/>
    <property type="molecule type" value="Genomic_DNA"/>
</dbReference>
<evidence type="ECO:0000313" key="6">
    <source>
        <dbReference type="Proteomes" id="UP000703674"/>
    </source>
</evidence>
<comment type="caution">
    <text evidence="5">The sequence shown here is derived from an EMBL/GenBank/DDBJ whole genome shotgun (WGS) entry which is preliminary data.</text>
</comment>
<evidence type="ECO:0000256" key="3">
    <source>
        <dbReference type="ARBA" id="ARBA00022691"/>
    </source>
</evidence>
<keyword evidence="6" id="KW-1185">Reference proteome</keyword>
<protein>
    <submittedName>
        <fullName evidence="5">TRAM domain-containing protein</fullName>
    </submittedName>
</protein>
<dbReference type="InterPro" id="IPR012340">
    <property type="entry name" value="NA-bd_OB-fold"/>
</dbReference>
<dbReference type="InterPro" id="IPR002792">
    <property type="entry name" value="TRAM_dom"/>
</dbReference>
<dbReference type="Pfam" id="PF01938">
    <property type="entry name" value="TRAM"/>
    <property type="match status" value="1"/>
</dbReference>
<evidence type="ECO:0000259" key="4">
    <source>
        <dbReference type="PROSITE" id="PS50926"/>
    </source>
</evidence>
<dbReference type="PROSITE" id="PS50926">
    <property type="entry name" value="TRAM"/>
    <property type="match status" value="1"/>
</dbReference>
<dbReference type="SUPFAM" id="SSF50249">
    <property type="entry name" value="Nucleic acid-binding proteins"/>
    <property type="match status" value="1"/>
</dbReference>
<dbReference type="InterPro" id="IPR010280">
    <property type="entry name" value="U5_MeTrfase_fam"/>
</dbReference>
<proteinExistence type="predicted"/>
<evidence type="ECO:0000256" key="2">
    <source>
        <dbReference type="ARBA" id="ARBA00022679"/>
    </source>
</evidence>
<dbReference type="PANTHER" id="PTHR11061">
    <property type="entry name" value="RNA M5U METHYLTRANSFERASE"/>
    <property type="match status" value="1"/>
</dbReference>
<name>A0ABX1D329_9FLAO</name>
<dbReference type="RefSeq" id="WP_168139679.1">
    <property type="nucleotide sequence ID" value="NZ_JAAVJR010000583.1"/>
</dbReference>
<accession>A0ABX1D329</accession>
<keyword evidence="1" id="KW-0489">Methyltransferase</keyword>
<keyword evidence="3" id="KW-0949">S-adenosyl-L-methionine</keyword>
<feature type="non-terminal residue" evidence="5">
    <location>
        <position position="100"/>
    </location>
</feature>
<reference evidence="5 6" key="1">
    <citation type="submission" date="2020-03" db="EMBL/GenBank/DDBJ databases">
        <title>Salinimicrobium sp. nov, isolated from SCS.</title>
        <authorList>
            <person name="Cao W.R."/>
        </authorList>
    </citation>
    <scope>NUCLEOTIDE SEQUENCE [LARGE SCALE GENOMIC DNA]</scope>
    <source>
        <strain evidence="6">J15B91</strain>
    </source>
</reference>
<sequence length="100" mass="11435">MARKNRNIEFKEVEVIDAGAKGKSIAKAPDGKVIFIGNAVPGDVVDVQTTKRKKAFYEGTATRFHKYSDKRVESPCIHFSVFGGCKWQFMDYKHQLFYKE</sequence>